<accession>A0A2L2X797</accession>
<dbReference type="OrthoDB" id="2755221at2"/>
<protein>
    <submittedName>
        <fullName evidence="1">Uncharacterized protein</fullName>
    </submittedName>
</protein>
<proteinExistence type="predicted"/>
<dbReference type="Proteomes" id="UP000239549">
    <property type="component" value="Unassembled WGS sequence"/>
</dbReference>
<keyword evidence="2" id="KW-1185">Reference proteome</keyword>
<dbReference type="InterPro" id="IPR049807">
    <property type="entry name" value="DpdD-like"/>
</dbReference>
<dbReference type="RefSeq" id="WP_104370449.1">
    <property type="nucleotide sequence ID" value="NZ_BFAV01000002.1"/>
</dbReference>
<name>A0A2L2X797_9FIRM</name>
<evidence type="ECO:0000313" key="1">
    <source>
        <dbReference type="EMBL" id="GBF31832.1"/>
    </source>
</evidence>
<gene>
    <name evidence="1" type="ORF">DCCM_0016</name>
</gene>
<evidence type="ECO:0000313" key="2">
    <source>
        <dbReference type="Proteomes" id="UP000239549"/>
    </source>
</evidence>
<dbReference type="EMBL" id="BFAV01000002">
    <property type="protein sequence ID" value="GBF31832.1"/>
    <property type="molecule type" value="Genomic_DNA"/>
</dbReference>
<sequence>MNRIVIDDTDLQNFITAALQVNKGNPYGIQLRGGEIICSHQGLTAMLRRCQAGKTFVLPVRRQRDVLWLVLSGNLSEFLKHVDELKSFLVPTLAEPLLAGRSKFDPTKSGMGLLGAQLFPHGYYCFRSPLSLSDQIFKALAIWDNLDSLRPEMHVPDTTVNAYVLRRKFQQAVVLQHWDEAELALTTIRHGHYLSDENCLFLKVQLLSSQGKWHALWEGSEYPLVAGLDPLPVTVRGALLMAFYNCAVVNLEEQEFIPAILDVFRQYSGKLGTLLRYRAGLSGNLFVRLFAYQAAVENQAPRLRQLAGAATEKATQDIINVLLTLVAVPSPAPAQINPLEQALKLFQEKNYDESFLLALDCPPSVKRTQLLLFTATMTEDVSICQAAKEAFESLAQDQQNEILLDPSSKASAKFVVGCNKPSPEQQTVQVPTNWADWLKEIHLGKNIDLLFSELESFTAENKMVDWKNSTLQETEKVLWEILLEEDITADQRNLLRSSLMDFARNVVQDPSFPNLGTGDLYEQMVLAIQTFCNKNNNSAGFLARLLEGLFQIDIDHVQKQWSSMSQWMAFMPSLKLAGDVLELLELFHEYGLPGDKLRDTWNNWVGILCQQFTIDNRLQLQGWVRLGKAAGCDLYLVSQLQEILAEPVSFDLLKGLQASVITIFSLREKAAQRAAQAIMGRNSNLKVKVCTDDRLSEKSKAMASNSDIVIVVTACMSHALTYGIGPLLKKDPIYPRGSGETGIIQALEEYAVSAN</sequence>
<dbReference type="AlphaFoldDB" id="A0A2L2X797"/>
<comment type="caution">
    <text evidence="1">The sequence shown here is derived from an EMBL/GenBank/DDBJ whole genome shotgun (WGS) entry which is preliminary data.</text>
</comment>
<dbReference type="NCBIfam" id="NF041061">
    <property type="entry name" value="DpdD"/>
    <property type="match status" value="1"/>
</dbReference>
<organism evidence="1 2">
    <name type="scientific">Desulfocucumis palustris</name>
    <dbReference type="NCBI Taxonomy" id="1898651"/>
    <lineage>
        <taxon>Bacteria</taxon>
        <taxon>Bacillati</taxon>
        <taxon>Bacillota</taxon>
        <taxon>Clostridia</taxon>
        <taxon>Eubacteriales</taxon>
        <taxon>Desulfocucumaceae</taxon>
        <taxon>Desulfocucumis</taxon>
    </lineage>
</organism>
<reference evidence="2" key="1">
    <citation type="submission" date="2018-02" db="EMBL/GenBank/DDBJ databases">
        <title>Genome sequence of Desulfocucumis palustris strain NAW-5.</title>
        <authorList>
            <person name="Watanabe M."/>
            <person name="Kojima H."/>
            <person name="Fukui M."/>
        </authorList>
    </citation>
    <scope>NUCLEOTIDE SEQUENCE [LARGE SCALE GENOMIC DNA]</scope>
    <source>
        <strain evidence="2">NAW-5</strain>
    </source>
</reference>